<reference evidence="1" key="2">
    <citation type="submission" date="2021-04" db="EMBL/GenBank/DDBJ databases">
        <authorList>
            <person name="Gilroy R."/>
        </authorList>
    </citation>
    <scope>NUCLEOTIDE SEQUENCE</scope>
    <source>
        <strain evidence="1">ChiBcec15-3976</strain>
    </source>
</reference>
<name>A0A9D2RIW9_9FIRM</name>
<gene>
    <name evidence="1" type="ORF">H9910_08955</name>
</gene>
<dbReference type="Pfam" id="PF12900">
    <property type="entry name" value="Pyridox_ox_2"/>
    <property type="match status" value="1"/>
</dbReference>
<comment type="caution">
    <text evidence="1">The sequence shown here is derived from an EMBL/GenBank/DDBJ whole genome shotgun (WGS) entry which is preliminary data.</text>
</comment>
<dbReference type="PANTHER" id="PTHR34071">
    <property type="entry name" value="5-NITROIMIDAZOLE ANTIBIOTICS RESISTANCE PROTEIN, NIMA-FAMILY-RELATED PROTEIN-RELATED"/>
    <property type="match status" value="1"/>
</dbReference>
<dbReference type="SUPFAM" id="SSF50475">
    <property type="entry name" value="FMN-binding split barrel"/>
    <property type="match status" value="1"/>
</dbReference>
<dbReference type="InterPro" id="IPR012349">
    <property type="entry name" value="Split_barrel_FMN-bd"/>
</dbReference>
<dbReference type="Gene3D" id="2.30.110.10">
    <property type="entry name" value="Electron Transport, Fmn-binding Protein, Chain A"/>
    <property type="match status" value="1"/>
</dbReference>
<dbReference type="InterPro" id="IPR024747">
    <property type="entry name" value="Pyridox_Oxase-rel"/>
</dbReference>
<reference evidence="1" key="1">
    <citation type="journal article" date="2021" name="PeerJ">
        <title>Extensive microbial diversity within the chicken gut microbiome revealed by metagenomics and culture.</title>
        <authorList>
            <person name="Gilroy R."/>
            <person name="Ravi A."/>
            <person name="Getino M."/>
            <person name="Pursley I."/>
            <person name="Horton D.L."/>
            <person name="Alikhan N.F."/>
            <person name="Baker D."/>
            <person name="Gharbi K."/>
            <person name="Hall N."/>
            <person name="Watson M."/>
            <person name="Adriaenssens E.M."/>
            <person name="Foster-Nyarko E."/>
            <person name="Jarju S."/>
            <person name="Secka A."/>
            <person name="Antonio M."/>
            <person name="Oren A."/>
            <person name="Chaudhuri R.R."/>
            <person name="La Ragione R."/>
            <person name="Hildebrand F."/>
            <person name="Pallen M.J."/>
        </authorList>
    </citation>
    <scope>NUCLEOTIDE SEQUENCE</scope>
    <source>
        <strain evidence="1">ChiBcec15-3976</strain>
    </source>
</reference>
<accession>A0A9D2RIW9</accession>
<sequence length="168" mass="19087">MREMRLNKREIKDPDMLRDIIESCDIVRLGLRDRDGMFIVPVNYGYDIETDGTGLKLTLYVHGAREGRKAEAFAADPSVAIEMDCMDGIITGDYTCSYSCAYRSIMGNGTIRELTGKPEKIHALTRIMEHMAPGARIEFRPEMLERTGVYRIDVKNFTGKERKMKPAS</sequence>
<dbReference type="Proteomes" id="UP000823909">
    <property type="component" value="Unassembled WGS sequence"/>
</dbReference>
<dbReference type="PANTHER" id="PTHR34071:SF2">
    <property type="entry name" value="FLAVIN-NUCLEOTIDE-BINDING PROTEIN"/>
    <property type="match status" value="1"/>
</dbReference>
<organism evidence="1 2">
    <name type="scientific">Candidatus Mediterraneibacter quadrami</name>
    <dbReference type="NCBI Taxonomy" id="2838684"/>
    <lineage>
        <taxon>Bacteria</taxon>
        <taxon>Bacillati</taxon>
        <taxon>Bacillota</taxon>
        <taxon>Clostridia</taxon>
        <taxon>Lachnospirales</taxon>
        <taxon>Lachnospiraceae</taxon>
        <taxon>Mediterraneibacter</taxon>
    </lineage>
</organism>
<evidence type="ECO:0000313" key="1">
    <source>
        <dbReference type="EMBL" id="HJD43116.1"/>
    </source>
</evidence>
<protein>
    <submittedName>
        <fullName evidence="1">Pyridoxamine 5'-phosphate oxidase family protein</fullName>
    </submittedName>
</protein>
<dbReference type="EMBL" id="DWUU01000054">
    <property type="protein sequence ID" value="HJD43116.1"/>
    <property type="molecule type" value="Genomic_DNA"/>
</dbReference>
<evidence type="ECO:0000313" key="2">
    <source>
        <dbReference type="Proteomes" id="UP000823909"/>
    </source>
</evidence>
<dbReference type="AlphaFoldDB" id="A0A9D2RIW9"/>
<proteinExistence type="predicted"/>